<organism evidence="1 3">
    <name type="scientific">Caldibacillus debilis</name>
    <dbReference type="NCBI Taxonomy" id="301148"/>
    <lineage>
        <taxon>Bacteria</taxon>
        <taxon>Bacillati</taxon>
        <taxon>Bacillota</taxon>
        <taxon>Bacilli</taxon>
        <taxon>Bacillales</taxon>
        <taxon>Bacillaceae</taxon>
        <taxon>Caldibacillus</taxon>
    </lineage>
</organism>
<dbReference type="STRING" id="301148.B4135_2600"/>
<proteinExistence type="predicted"/>
<accession>A0A150LWM8</accession>
<sequence length="73" mass="8464">MAEENRRFPIFTAFLGSPEKFIRIGPAHPAWRFLPEIFGQICSNMNNLVFAADPCRKIRFSDPGMHKRQKGDR</sequence>
<dbReference type="EMBL" id="LQYT01000061">
    <property type="protein sequence ID" value="KYD16688.1"/>
    <property type="molecule type" value="Genomic_DNA"/>
</dbReference>
<evidence type="ECO:0000313" key="3">
    <source>
        <dbReference type="Proteomes" id="UP000075683"/>
    </source>
</evidence>
<comment type="caution">
    <text evidence="1">The sequence shown here is derived from an EMBL/GenBank/DDBJ whole genome shotgun (WGS) entry which is preliminary data.</text>
</comment>
<protein>
    <submittedName>
        <fullName evidence="1">Uncharacterized protein</fullName>
    </submittedName>
</protein>
<name>A0A150LWM8_9BACI</name>
<dbReference type="Proteomes" id="UP000075683">
    <property type="component" value="Unassembled WGS sequence"/>
</dbReference>
<reference evidence="2 4" key="2">
    <citation type="submission" date="2018-03" db="EMBL/GenBank/DDBJ databases">
        <authorList>
            <person name="Keele B.F."/>
        </authorList>
    </citation>
    <scope>NUCLEOTIDE SEQUENCE [LARGE SCALE GENOMIC DNA]</scope>
    <source>
        <strain evidence="2">ZCTH4_d</strain>
    </source>
</reference>
<reference evidence="1 3" key="1">
    <citation type="submission" date="2016-01" db="EMBL/GenBank/DDBJ databases">
        <title>Draft Genome Sequences of Seven Thermophilic Sporeformers Isolated from Foods.</title>
        <authorList>
            <person name="Berendsen E.M."/>
            <person name="Wells-Bennik M.H."/>
            <person name="Krawcyk A.O."/>
            <person name="De Jong A."/>
            <person name="Holsappel S."/>
            <person name="Eijlander R.T."/>
            <person name="Kuipers O.P."/>
        </authorList>
    </citation>
    <scope>NUCLEOTIDE SEQUENCE [LARGE SCALE GENOMIC DNA]</scope>
    <source>
        <strain evidence="1 3">B4135</strain>
    </source>
</reference>
<evidence type="ECO:0000313" key="2">
    <source>
        <dbReference type="EMBL" id="REJ29971.1"/>
    </source>
</evidence>
<evidence type="ECO:0000313" key="4">
    <source>
        <dbReference type="Proteomes" id="UP000257014"/>
    </source>
</evidence>
<dbReference type="Proteomes" id="UP000257014">
    <property type="component" value="Unassembled WGS sequence"/>
</dbReference>
<dbReference type="AlphaFoldDB" id="A0A150LWM8"/>
<dbReference type="EMBL" id="QEWE01000012">
    <property type="protein sequence ID" value="REJ29971.1"/>
    <property type="molecule type" value="Genomic_DNA"/>
</dbReference>
<gene>
    <name evidence="1" type="ORF">B4135_2600</name>
    <name evidence="2" type="ORF">C6P37_04045</name>
</gene>
<evidence type="ECO:0000313" key="1">
    <source>
        <dbReference type="EMBL" id="KYD16688.1"/>
    </source>
</evidence>